<dbReference type="Gene3D" id="3.40.50.10610">
    <property type="entry name" value="ABC-type transport auxiliary lipoprotein component"/>
    <property type="match status" value="1"/>
</dbReference>
<dbReference type="EMBL" id="JAGIYY010000004">
    <property type="protein sequence ID" value="MBP0439759.1"/>
    <property type="molecule type" value="Genomic_DNA"/>
</dbReference>
<organism evidence="2 3">
    <name type="scientific">Tianweitania sediminis</name>
    <dbReference type="NCBI Taxonomy" id="1502156"/>
    <lineage>
        <taxon>Bacteria</taxon>
        <taxon>Pseudomonadati</taxon>
        <taxon>Pseudomonadota</taxon>
        <taxon>Alphaproteobacteria</taxon>
        <taxon>Hyphomicrobiales</taxon>
        <taxon>Phyllobacteriaceae</taxon>
        <taxon>Tianweitania</taxon>
    </lineage>
</organism>
<protein>
    <submittedName>
        <fullName evidence="2">Membrane integrity-associated transporter subunit PqiC</fullName>
    </submittedName>
</protein>
<keyword evidence="3" id="KW-1185">Reference proteome</keyword>
<dbReference type="Pfam" id="PF03886">
    <property type="entry name" value="ABC_trans_aux"/>
    <property type="match status" value="1"/>
</dbReference>
<proteinExistence type="predicted"/>
<evidence type="ECO:0000259" key="1">
    <source>
        <dbReference type="Pfam" id="PF03886"/>
    </source>
</evidence>
<accession>A0A8J7UI03</accession>
<evidence type="ECO:0000313" key="3">
    <source>
        <dbReference type="Proteomes" id="UP000666240"/>
    </source>
</evidence>
<comment type="caution">
    <text evidence="2">The sequence shown here is derived from an EMBL/GenBank/DDBJ whole genome shotgun (WGS) entry which is preliminary data.</text>
</comment>
<reference evidence="2" key="1">
    <citation type="submission" date="2021-03" db="EMBL/GenBank/DDBJ databases">
        <title>Genome sequencing and assembly of Tianweitania sediminis.</title>
        <authorList>
            <person name="Chhetri G."/>
        </authorList>
    </citation>
    <scope>NUCLEOTIDE SEQUENCE</scope>
    <source>
        <strain evidence="2">Z8</strain>
    </source>
</reference>
<dbReference type="AlphaFoldDB" id="A0A8J7UI03"/>
<feature type="domain" description="ABC-type transport auxiliary lipoprotein component" evidence="1">
    <location>
        <begin position="68"/>
        <end position="226"/>
    </location>
</feature>
<name>A0A8J7UI03_9HYPH</name>
<sequence>MGGRAVDKLQAQSTRHQLFFRSPPRTKAGVSEVLRVKSKRQLAGILGLSLLVSGCALLRSAPPPLDTYSLSAPTVTEGPRRPRIQILVAEPTALKALEGERIVIFPAPDSIEYLSGAQWADRLPRVIQLKLADAFQQSGRFGGVGKPGEGLAIDYQIITEVRRFGIEAFGASGAVVELNVRLLNDRTGVVRASQTFTARAPLGGGEGNAAYVNALDAAFSQVGADIIRWAASSI</sequence>
<dbReference type="InterPro" id="IPR005586">
    <property type="entry name" value="ABC_trans_aux"/>
</dbReference>
<gene>
    <name evidence="2" type="ORF">J5Y06_13950</name>
</gene>
<dbReference type="SUPFAM" id="SSF159594">
    <property type="entry name" value="XCC0632-like"/>
    <property type="match status" value="1"/>
</dbReference>
<dbReference type="Proteomes" id="UP000666240">
    <property type="component" value="Unassembled WGS sequence"/>
</dbReference>
<evidence type="ECO:0000313" key="2">
    <source>
        <dbReference type="EMBL" id="MBP0439759.1"/>
    </source>
</evidence>